<evidence type="ECO:0000313" key="2">
    <source>
        <dbReference type="EMBL" id="MEQ2230919.1"/>
    </source>
</evidence>
<dbReference type="EMBL" id="JAHRIQ010029218">
    <property type="protein sequence ID" value="MEQ2230919.1"/>
    <property type="molecule type" value="Genomic_DNA"/>
</dbReference>
<feature type="transmembrane region" description="Helical" evidence="1">
    <location>
        <begin position="32"/>
        <end position="55"/>
    </location>
</feature>
<protein>
    <submittedName>
        <fullName evidence="2">Uncharacterized protein</fullName>
    </submittedName>
</protein>
<dbReference type="PANTHER" id="PTHR33444">
    <property type="entry name" value="SI:DKEY-19B23.12-RELATED"/>
    <property type="match status" value="1"/>
</dbReference>
<keyword evidence="3" id="KW-1185">Reference proteome</keyword>
<comment type="caution">
    <text evidence="2">The sequence shown here is derived from an EMBL/GenBank/DDBJ whole genome shotgun (WGS) entry which is preliminary data.</text>
</comment>
<reference evidence="2 3" key="1">
    <citation type="submission" date="2021-06" db="EMBL/GenBank/DDBJ databases">
        <authorList>
            <person name="Palmer J.M."/>
        </authorList>
    </citation>
    <scope>NUCLEOTIDE SEQUENCE [LARGE SCALE GENOMIC DNA]</scope>
    <source>
        <strain evidence="3">if_2019</strain>
        <tissue evidence="2">Muscle</tissue>
    </source>
</reference>
<name>A0ABV0TDM2_9TELE</name>
<keyword evidence="1" id="KW-0812">Transmembrane</keyword>
<keyword evidence="1" id="KW-1133">Transmembrane helix</keyword>
<feature type="transmembrane region" description="Helical" evidence="1">
    <location>
        <begin position="140"/>
        <end position="163"/>
    </location>
</feature>
<keyword evidence="1" id="KW-0472">Membrane</keyword>
<accession>A0ABV0TDM2</accession>
<evidence type="ECO:0000256" key="1">
    <source>
        <dbReference type="SAM" id="Phobius"/>
    </source>
</evidence>
<gene>
    <name evidence="2" type="ORF">ILYODFUR_034137</name>
</gene>
<organism evidence="2 3">
    <name type="scientific">Ilyodon furcidens</name>
    <name type="common">goldbreast splitfin</name>
    <dbReference type="NCBI Taxonomy" id="33524"/>
    <lineage>
        <taxon>Eukaryota</taxon>
        <taxon>Metazoa</taxon>
        <taxon>Chordata</taxon>
        <taxon>Craniata</taxon>
        <taxon>Vertebrata</taxon>
        <taxon>Euteleostomi</taxon>
        <taxon>Actinopterygii</taxon>
        <taxon>Neopterygii</taxon>
        <taxon>Teleostei</taxon>
        <taxon>Neoteleostei</taxon>
        <taxon>Acanthomorphata</taxon>
        <taxon>Ovalentaria</taxon>
        <taxon>Atherinomorphae</taxon>
        <taxon>Cyprinodontiformes</taxon>
        <taxon>Goodeidae</taxon>
        <taxon>Ilyodon</taxon>
    </lineage>
</organism>
<proteinExistence type="predicted"/>
<evidence type="ECO:0000313" key="3">
    <source>
        <dbReference type="Proteomes" id="UP001482620"/>
    </source>
</evidence>
<dbReference type="InterPro" id="IPR040350">
    <property type="entry name" value="TMEM272"/>
</dbReference>
<dbReference type="Proteomes" id="UP001482620">
    <property type="component" value="Unassembled WGS sequence"/>
</dbReference>
<feature type="transmembrane region" description="Helical" evidence="1">
    <location>
        <begin position="97"/>
        <end position="120"/>
    </location>
</feature>
<dbReference type="PANTHER" id="PTHR33444:SF2">
    <property type="entry name" value="MARVEL DOMAIN-CONTAINING PROTEIN"/>
    <property type="match status" value="1"/>
</dbReference>
<sequence>MAAPSTGPPVTVTVGIVWNLQLAPPPPRPPRLLVATAVTLTLLTVARAIFGLVYFQDCPQNPNIPKYLLGMALISSVALLWENDVARQRQHPRGFKACLQGFLALFIFAWLLLGDVWVFSVYQPNYDPSAADGLYCNKTLYTFAFWNAVYETFGFGVVLTQLCKGLVCYVNMSPLDTDFYRNV</sequence>